<dbReference type="EMBL" id="CP002792">
    <property type="protein sequence ID" value="AEH07134.1"/>
    <property type="molecule type" value="Genomic_DNA"/>
</dbReference>
<feature type="domain" description="CBS" evidence="4">
    <location>
        <begin position="244"/>
        <end position="301"/>
    </location>
</feature>
<dbReference type="Gene3D" id="3.10.580.10">
    <property type="entry name" value="CBS-domain"/>
    <property type="match status" value="2"/>
</dbReference>
<dbReference type="PROSITE" id="PS51371">
    <property type="entry name" value="CBS"/>
    <property type="match status" value="2"/>
</dbReference>
<keyword evidence="2 3" id="KW-0129">CBS domain</keyword>
<reference evidence="5" key="1">
    <citation type="submission" date="2011-05" db="EMBL/GenBank/DDBJ databases">
        <title>Complete sequence of chromosome of Methanothermococcus okinawensis IH1.</title>
        <authorList>
            <consortium name="US DOE Joint Genome Institute"/>
            <person name="Lucas S."/>
            <person name="Han J."/>
            <person name="Lapidus A."/>
            <person name="Cheng J.-F."/>
            <person name="Goodwin L."/>
            <person name="Pitluck S."/>
            <person name="Peters L."/>
            <person name="Mikhailova N."/>
            <person name="Held B."/>
            <person name="Han C."/>
            <person name="Tapia R."/>
            <person name="Land M."/>
            <person name="Hauser L."/>
            <person name="Kyrpides N."/>
            <person name="Ivanova N."/>
            <person name="Pagani I."/>
            <person name="Sieprawska-Lupa M."/>
            <person name="Takai K."/>
            <person name="Miyazaki J."/>
            <person name="Whitman W."/>
            <person name="Woyke T."/>
        </authorList>
    </citation>
    <scope>NUCLEOTIDE SEQUENCE [LARGE SCALE GENOMIC DNA]</scope>
    <source>
        <strain evidence="5">IH1</strain>
    </source>
</reference>
<dbReference type="Gene3D" id="1.10.10.10">
    <property type="entry name" value="Winged helix-like DNA-binding domain superfamily/Winged helix DNA-binding domain"/>
    <property type="match status" value="1"/>
</dbReference>
<dbReference type="Pfam" id="PF00571">
    <property type="entry name" value="CBS"/>
    <property type="match status" value="2"/>
</dbReference>
<dbReference type="GO" id="GO:0006355">
    <property type="term" value="P:regulation of DNA-templated transcription"/>
    <property type="evidence" value="ECO:0007669"/>
    <property type="project" value="InterPro"/>
</dbReference>
<evidence type="ECO:0000313" key="6">
    <source>
        <dbReference type="Proteomes" id="UP000009296"/>
    </source>
</evidence>
<dbReference type="SUPFAM" id="SSF54631">
    <property type="entry name" value="CBS-domain pair"/>
    <property type="match status" value="1"/>
</dbReference>
<organism evidence="5 6">
    <name type="scientific">Methanothermococcus okinawensis (strain DSM 14208 / JCM 11175 / IH1)</name>
    <dbReference type="NCBI Taxonomy" id="647113"/>
    <lineage>
        <taxon>Archaea</taxon>
        <taxon>Methanobacteriati</taxon>
        <taxon>Methanobacteriota</taxon>
        <taxon>Methanomada group</taxon>
        <taxon>Methanococci</taxon>
        <taxon>Methanococcales</taxon>
        <taxon>Methanococcaceae</taxon>
        <taxon>Methanothermococcus</taxon>
    </lineage>
</organism>
<dbReference type="InterPro" id="IPR000644">
    <property type="entry name" value="CBS_dom"/>
</dbReference>
<feature type="domain" description="CBS" evidence="4">
    <location>
        <begin position="181"/>
        <end position="239"/>
    </location>
</feature>
<dbReference type="InterPro" id="IPR036390">
    <property type="entry name" value="WH_DNA-bd_sf"/>
</dbReference>
<name>F8ANZ1_METOI</name>
<dbReference type="Proteomes" id="UP000009296">
    <property type="component" value="Chromosome"/>
</dbReference>
<dbReference type="InterPro" id="IPR036388">
    <property type="entry name" value="WH-like_DNA-bd_sf"/>
</dbReference>
<dbReference type="PANTHER" id="PTHR43080:SF2">
    <property type="entry name" value="CBS DOMAIN-CONTAINING PROTEIN"/>
    <property type="match status" value="1"/>
</dbReference>
<sequence>MGVFMDLTIVQKEILQELIAIYREKNRPVKGTEIAIRLNRNPGTIRNQMQALRALNLVDGVPGPKGGYVPTSSAYRAVGLISGEEEISVPIYKGDERVEGVYVEKIVFDTVAHEKSCSSMIYIKGDTKIFNEGDIVKIGPTYHNKIIIFGKVSGRDDIDHILLIDVIGVTSIPNITVKSIAIKEDLIWLSPDTNIKDAAKIFYDNNINGAPIISNGNLVGILTLHDLAYALSNSLENESVEKIMAKNPLTITPDKKVYDALILMEKQGVGRLIVVDKDSKVIGIITRTDVLKLIEGALFPKILKELIDKKEL</sequence>
<evidence type="ECO:0000256" key="1">
    <source>
        <dbReference type="ARBA" id="ARBA00022737"/>
    </source>
</evidence>
<dbReference type="SMART" id="SM00116">
    <property type="entry name" value="CBS"/>
    <property type="match status" value="2"/>
</dbReference>
<accession>F8ANZ1</accession>
<proteinExistence type="predicted"/>
<evidence type="ECO:0000259" key="4">
    <source>
        <dbReference type="PROSITE" id="PS51371"/>
    </source>
</evidence>
<protein>
    <submittedName>
        <fullName evidence="5">Signal transduction protein with CBS domains</fullName>
    </submittedName>
</protein>
<dbReference type="KEGG" id="mok:Metok_1166"/>
<evidence type="ECO:0000313" key="5">
    <source>
        <dbReference type="EMBL" id="AEH07134.1"/>
    </source>
</evidence>
<dbReference type="HOGENOM" id="CLU_926289_0_0_2"/>
<dbReference type="AlphaFoldDB" id="F8ANZ1"/>
<dbReference type="STRING" id="647113.Metok_1166"/>
<evidence type="ECO:0000256" key="3">
    <source>
        <dbReference type="PROSITE-ProRule" id="PRU00703"/>
    </source>
</evidence>
<keyword evidence="1" id="KW-0677">Repeat</keyword>
<keyword evidence="6" id="KW-1185">Reference proteome</keyword>
<dbReference type="CDD" id="cd04588">
    <property type="entry name" value="CBS_pair_archHTH_assoc"/>
    <property type="match status" value="1"/>
</dbReference>
<dbReference type="PIRSF" id="PIRSF005063">
    <property type="entry name" value="UCP005063_CBS_MJ1232"/>
    <property type="match status" value="1"/>
</dbReference>
<gene>
    <name evidence="5" type="ordered locus">Metok_1166</name>
</gene>
<dbReference type="InterPro" id="IPR051257">
    <property type="entry name" value="Diverse_CBS-Domain"/>
</dbReference>
<dbReference type="SUPFAM" id="SSF46785">
    <property type="entry name" value="Winged helix' DNA-binding domain"/>
    <property type="match status" value="1"/>
</dbReference>
<dbReference type="GO" id="GO:0003677">
    <property type="term" value="F:DNA binding"/>
    <property type="evidence" value="ECO:0007669"/>
    <property type="project" value="InterPro"/>
</dbReference>
<evidence type="ECO:0000256" key="2">
    <source>
        <dbReference type="ARBA" id="ARBA00023122"/>
    </source>
</evidence>
<dbReference type="PANTHER" id="PTHR43080">
    <property type="entry name" value="CBS DOMAIN-CONTAINING PROTEIN CBSX3, MITOCHONDRIAL"/>
    <property type="match status" value="1"/>
</dbReference>
<dbReference type="InterPro" id="IPR016436">
    <property type="entry name" value="UCP005063_CBS"/>
</dbReference>
<dbReference type="Pfam" id="PF03444">
    <property type="entry name" value="WHD_HrcA"/>
    <property type="match status" value="1"/>
</dbReference>
<dbReference type="InterPro" id="IPR046342">
    <property type="entry name" value="CBS_dom_sf"/>
</dbReference>
<dbReference type="InterPro" id="IPR005104">
    <property type="entry name" value="WHTH_HrcA_DNA-bd"/>
</dbReference>
<dbReference type="eggNOG" id="arCOG00610">
    <property type="taxonomic scope" value="Archaea"/>
</dbReference>